<evidence type="ECO:0000313" key="3">
    <source>
        <dbReference type="Proteomes" id="UP001222325"/>
    </source>
</evidence>
<comment type="caution">
    <text evidence="2">The sequence shown here is derived from an EMBL/GenBank/DDBJ whole genome shotgun (WGS) entry which is preliminary data.</text>
</comment>
<gene>
    <name evidence="2" type="ORF">B0H15DRAFT_954381</name>
</gene>
<dbReference type="AlphaFoldDB" id="A0AAD6TYJ0"/>
<evidence type="ECO:0000256" key="1">
    <source>
        <dbReference type="SAM" id="MobiDB-lite"/>
    </source>
</evidence>
<sequence>MSRSRQRNKNRCLLPYWRRRSAHPFPVSAADMAQDALAWAALASTLATVSSAPLPSHPHSHLHHVTASAATTSWQAVLLEQHDGWGTALGWGTEWPTPGGGTLGSGSMGGPSGGTADPSLATAGSPPAGVTSAAPDPDVVLGWDEDDDIETVPAHPIAPPVYSDHDFDDHHDMVSYAHPSGLSPPRPKPIIFRGPPSSIIWHRHKGASVSTVVRSKRGRSPDEVEIVSVRPLKQPWSALPPGTMAHAVGRVAAATKQIDGEYVDEEGDDVPSKAASNKSHDSMSDLGTVITEEDKDEVSATTS</sequence>
<evidence type="ECO:0000313" key="2">
    <source>
        <dbReference type="EMBL" id="KAJ7078700.1"/>
    </source>
</evidence>
<organism evidence="2 3">
    <name type="scientific">Mycena belliarum</name>
    <dbReference type="NCBI Taxonomy" id="1033014"/>
    <lineage>
        <taxon>Eukaryota</taxon>
        <taxon>Fungi</taxon>
        <taxon>Dikarya</taxon>
        <taxon>Basidiomycota</taxon>
        <taxon>Agaricomycotina</taxon>
        <taxon>Agaricomycetes</taxon>
        <taxon>Agaricomycetidae</taxon>
        <taxon>Agaricales</taxon>
        <taxon>Marasmiineae</taxon>
        <taxon>Mycenaceae</taxon>
        <taxon>Mycena</taxon>
    </lineage>
</organism>
<keyword evidence="3" id="KW-1185">Reference proteome</keyword>
<reference evidence="2" key="1">
    <citation type="submission" date="2023-03" db="EMBL/GenBank/DDBJ databases">
        <title>Massive genome expansion in bonnet fungi (Mycena s.s.) driven by repeated elements and novel gene families across ecological guilds.</title>
        <authorList>
            <consortium name="Lawrence Berkeley National Laboratory"/>
            <person name="Harder C.B."/>
            <person name="Miyauchi S."/>
            <person name="Viragh M."/>
            <person name="Kuo A."/>
            <person name="Thoen E."/>
            <person name="Andreopoulos B."/>
            <person name="Lu D."/>
            <person name="Skrede I."/>
            <person name="Drula E."/>
            <person name="Henrissat B."/>
            <person name="Morin E."/>
            <person name="Kohler A."/>
            <person name="Barry K."/>
            <person name="LaButti K."/>
            <person name="Morin E."/>
            <person name="Salamov A."/>
            <person name="Lipzen A."/>
            <person name="Mereny Z."/>
            <person name="Hegedus B."/>
            <person name="Baldrian P."/>
            <person name="Stursova M."/>
            <person name="Weitz H."/>
            <person name="Taylor A."/>
            <person name="Grigoriev I.V."/>
            <person name="Nagy L.G."/>
            <person name="Martin F."/>
            <person name="Kauserud H."/>
        </authorList>
    </citation>
    <scope>NUCLEOTIDE SEQUENCE</scope>
    <source>
        <strain evidence="2">CBHHK173m</strain>
    </source>
</reference>
<dbReference type="EMBL" id="JARJCN010000064">
    <property type="protein sequence ID" value="KAJ7078700.1"/>
    <property type="molecule type" value="Genomic_DNA"/>
</dbReference>
<dbReference type="Proteomes" id="UP001222325">
    <property type="component" value="Unassembled WGS sequence"/>
</dbReference>
<proteinExistence type="predicted"/>
<feature type="region of interest" description="Disordered" evidence="1">
    <location>
        <begin position="96"/>
        <end position="133"/>
    </location>
</feature>
<protein>
    <submittedName>
        <fullName evidence="2">Uncharacterized protein</fullName>
    </submittedName>
</protein>
<feature type="compositionally biased region" description="Gly residues" evidence="1">
    <location>
        <begin position="98"/>
        <end position="113"/>
    </location>
</feature>
<accession>A0AAD6TYJ0</accession>
<name>A0AAD6TYJ0_9AGAR</name>
<feature type="region of interest" description="Disordered" evidence="1">
    <location>
        <begin position="259"/>
        <end position="303"/>
    </location>
</feature>